<organism evidence="2">
    <name type="scientific">Coremiocnemis tropix</name>
    <name type="common">Australian tarantula spider</name>
    <dbReference type="NCBI Taxonomy" id="1904443"/>
    <lineage>
        <taxon>Eukaryota</taxon>
        <taxon>Metazoa</taxon>
        <taxon>Ecdysozoa</taxon>
        <taxon>Arthropoda</taxon>
        <taxon>Chelicerata</taxon>
        <taxon>Arachnida</taxon>
        <taxon>Araneae</taxon>
        <taxon>Mygalomorphae</taxon>
        <taxon>Avicularoidea</taxon>
        <taxon>Theraphosidae</taxon>
        <taxon>Coremiocnemis</taxon>
    </lineage>
</organism>
<proteinExistence type="predicted"/>
<feature type="chain" id="PRO_5019739607" evidence="1">
    <location>
        <begin position="21"/>
        <end position="91"/>
    </location>
</feature>
<dbReference type="EMBL" id="HAGN01000044">
    <property type="protein sequence ID" value="SMD29466.1"/>
    <property type="molecule type" value="Transcribed_RNA"/>
</dbReference>
<evidence type="ECO:0000256" key="1">
    <source>
        <dbReference type="SAM" id="SignalP"/>
    </source>
</evidence>
<reference evidence="2" key="1">
    <citation type="submission" date="2017-03" db="EMBL/GenBank/DDBJ databases">
        <authorList>
            <person name="QRISCLOUD D."/>
        </authorList>
    </citation>
    <scope>NUCLEOTIDE SEQUENCE</scope>
</reference>
<dbReference type="AlphaFoldDB" id="A0A482ZBE5"/>
<evidence type="ECO:0000313" key="2">
    <source>
        <dbReference type="EMBL" id="SMD29466.1"/>
    </source>
</evidence>
<reference evidence="2" key="2">
    <citation type="submission" date="2019-04" db="EMBL/GenBank/DDBJ databases">
        <title>Unravelling the molecular evolution of spider venoms.</title>
        <authorList>
            <person name="Pineda S."/>
        </authorList>
    </citation>
    <scope>NUCLEOTIDE SEQUENCE</scope>
</reference>
<sequence length="91" mass="10358">MNVVLVVTLFCILTVPIVFSQDEVTRGPGPGARRCHFDHCHLPKIPGCCTFFIAFRKEMDDLKKDPTQSCNRFSVYTEMEGSGRNMHSQQH</sequence>
<name>A0A482ZBE5_CORTR</name>
<keyword evidence="1" id="KW-0732">Signal</keyword>
<feature type="signal peptide" evidence="1">
    <location>
        <begin position="1"/>
        <end position="20"/>
    </location>
</feature>
<accession>A0A482ZBE5</accession>
<protein>
    <submittedName>
        <fullName evidence="2">U19-Theraphotoxin-Ct1a_1</fullName>
    </submittedName>
</protein>